<dbReference type="PROSITE" id="PS51898">
    <property type="entry name" value="TYR_RECOMBINASE"/>
    <property type="match status" value="1"/>
</dbReference>
<keyword evidence="1" id="KW-0238">DNA-binding</keyword>
<accession>A0ABV9T066</accession>
<dbReference type="RefSeq" id="WP_377064157.1">
    <property type="nucleotide sequence ID" value="NZ_JBHSJJ010000005.1"/>
</dbReference>
<sequence>MASLKIHLDTRKTSKTGLFPVVVRLSHNRAHRNIPTGMRAKKSDFIEKGGLYRNNPEANAQLLELLQTYSQRLREIPERTVRDASVQELKSMLLNSEAREEVTMYKFWEREVEHLYQTGRTGNATVYKFSLAVLQKLHDFNKPFEDFGYKDILEIERKLYARKVKVNTVGVYMRALKAVCNKAIKQDLVDQSWYPFYKYTIKRARTTPRVLSLDEVRRFMRLEVPRDNPYLYSSWRIGQLIFLLRGINLKDLLLLKPGDVKGDRLIYKRSKTGKMYSIQLLPEASTILQEFESDHTLLGVFSEEQMADPKRFVYIFGQKRKLINKHLKKLGEMADTNEPITTYVFRYTYSNIAKQLGFSKDIIAEALGHDMAILSQGYIWNSSTTVSLTTCTGRSAKRCLVRLELIFRLPHC</sequence>
<evidence type="ECO:0000259" key="3">
    <source>
        <dbReference type="PROSITE" id="PS51898"/>
    </source>
</evidence>
<dbReference type="SUPFAM" id="SSF56349">
    <property type="entry name" value="DNA breaking-rejoining enzymes"/>
    <property type="match status" value="1"/>
</dbReference>
<dbReference type="Pfam" id="PF13102">
    <property type="entry name" value="Phage_int_SAM_5"/>
    <property type="match status" value="1"/>
</dbReference>
<dbReference type="Gene3D" id="1.10.443.10">
    <property type="entry name" value="Intergrase catalytic core"/>
    <property type="match status" value="1"/>
</dbReference>
<dbReference type="Proteomes" id="UP001595818">
    <property type="component" value="Unassembled WGS sequence"/>
</dbReference>
<evidence type="ECO:0000313" key="5">
    <source>
        <dbReference type="Proteomes" id="UP001595818"/>
    </source>
</evidence>
<dbReference type="InterPro" id="IPR025269">
    <property type="entry name" value="SAM-like_dom"/>
</dbReference>
<proteinExistence type="predicted"/>
<dbReference type="InterPro" id="IPR010998">
    <property type="entry name" value="Integrase_recombinase_N"/>
</dbReference>
<dbReference type="Gene3D" id="1.10.150.130">
    <property type="match status" value="1"/>
</dbReference>
<dbReference type="InterPro" id="IPR013762">
    <property type="entry name" value="Integrase-like_cat_sf"/>
</dbReference>
<evidence type="ECO:0000256" key="1">
    <source>
        <dbReference type="ARBA" id="ARBA00023125"/>
    </source>
</evidence>
<dbReference type="InterPro" id="IPR011010">
    <property type="entry name" value="DNA_brk_join_enz"/>
</dbReference>
<keyword evidence="2" id="KW-0233">DNA recombination</keyword>
<organism evidence="4 5">
    <name type="scientific">Negadavirga shengliensis</name>
    <dbReference type="NCBI Taxonomy" id="1389218"/>
    <lineage>
        <taxon>Bacteria</taxon>
        <taxon>Pseudomonadati</taxon>
        <taxon>Bacteroidota</taxon>
        <taxon>Cytophagia</taxon>
        <taxon>Cytophagales</taxon>
        <taxon>Cyclobacteriaceae</taxon>
        <taxon>Negadavirga</taxon>
    </lineage>
</organism>
<feature type="domain" description="Tyr recombinase" evidence="3">
    <location>
        <begin position="206"/>
        <end position="393"/>
    </location>
</feature>
<keyword evidence="5" id="KW-1185">Reference proteome</keyword>
<name>A0ABV9T066_9BACT</name>
<dbReference type="EMBL" id="JBHSJJ010000005">
    <property type="protein sequence ID" value="MFC4872077.1"/>
    <property type="molecule type" value="Genomic_DNA"/>
</dbReference>
<protein>
    <submittedName>
        <fullName evidence="4">Tyrosine-type recombinase/integrase</fullName>
    </submittedName>
</protein>
<dbReference type="InterPro" id="IPR002104">
    <property type="entry name" value="Integrase_catalytic"/>
</dbReference>
<comment type="caution">
    <text evidence="4">The sequence shown here is derived from an EMBL/GenBank/DDBJ whole genome shotgun (WGS) entry which is preliminary data.</text>
</comment>
<gene>
    <name evidence="4" type="ORF">ACFPFU_10280</name>
</gene>
<evidence type="ECO:0000256" key="2">
    <source>
        <dbReference type="ARBA" id="ARBA00023172"/>
    </source>
</evidence>
<reference evidence="5" key="1">
    <citation type="journal article" date="2019" name="Int. J. Syst. Evol. Microbiol.">
        <title>The Global Catalogue of Microorganisms (GCM) 10K type strain sequencing project: providing services to taxonomists for standard genome sequencing and annotation.</title>
        <authorList>
            <consortium name="The Broad Institute Genomics Platform"/>
            <consortium name="The Broad Institute Genome Sequencing Center for Infectious Disease"/>
            <person name="Wu L."/>
            <person name="Ma J."/>
        </authorList>
    </citation>
    <scope>NUCLEOTIDE SEQUENCE [LARGE SCALE GENOMIC DNA]</scope>
    <source>
        <strain evidence="5">CGMCC 4.7466</strain>
    </source>
</reference>
<evidence type="ECO:0000313" key="4">
    <source>
        <dbReference type="EMBL" id="MFC4872077.1"/>
    </source>
</evidence>